<organism evidence="1 2">
    <name type="scientific">Kolteria novifilia</name>
    <dbReference type="NCBI Taxonomy" id="2527975"/>
    <lineage>
        <taxon>Bacteria</taxon>
        <taxon>Pseudomonadati</taxon>
        <taxon>Planctomycetota</taxon>
        <taxon>Planctomycetia</taxon>
        <taxon>Kolteriales</taxon>
        <taxon>Kolteriaceae</taxon>
        <taxon>Kolteria</taxon>
    </lineage>
</organism>
<sequence>MNVKVLDTEVDLAPWARRVLRKAGCLADPQSAGRRHERHECHESIDLISIDLETLKPLVAKGTTGCVRDISDSGISVSVSEPLTSDLVVGRLTDDRGVYLLRVANCRYEEQGLRYGMQILDRYATLDETLWASYAKSVTA</sequence>
<proteinExistence type="predicted"/>
<evidence type="ECO:0000313" key="2">
    <source>
        <dbReference type="Proteomes" id="UP000317093"/>
    </source>
</evidence>
<accession>A0A518B597</accession>
<protein>
    <recommendedName>
        <fullName evidence="3">PilZ domain protein</fullName>
    </recommendedName>
</protein>
<dbReference type="AlphaFoldDB" id="A0A518B597"/>
<evidence type="ECO:0008006" key="3">
    <source>
        <dbReference type="Google" id="ProtNLM"/>
    </source>
</evidence>
<gene>
    <name evidence="1" type="ORF">Pan216_29880</name>
</gene>
<dbReference type="KEGG" id="knv:Pan216_29880"/>
<dbReference type="RefSeq" id="WP_145258637.1">
    <property type="nucleotide sequence ID" value="NZ_CP036279.1"/>
</dbReference>
<dbReference type="EMBL" id="CP036279">
    <property type="protein sequence ID" value="QDU62122.1"/>
    <property type="molecule type" value="Genomic_DNA"/>
</dbReference>
<reference evidence="1 2" key="1">
    <citation type="submission" date="2019-02" db="EMBL/GenBank/DDBJ databases">
        <title>Deep-cultivation of Planctomycetes and their phenomic and genomic characterization uncovers novel biology.</title>
        <authorList>
            <person name="Wiegand S."/>
            <person name="Jogler M."/>
            <person name="Boedeker C."/>
            <person name="Pinto D."/>
            <person name="Vollmers J."/>
            <person name="Rivas-Marin E."/>
            <person name="Kohn T."/>
            <person name="Peeters S.H."/>
            <person name="Heuer A."/>
            <person name="Rast P."/>
            <person name="Oberbeckmann S."/>
            <person name="Bunk B."/>
            <person name="Jeske O."/>
            <person name="Meyerdierks A."/>
            <person name="Storesund J.E."/>
            <person name="Kallscheuer N."/>
            <person name="Luecker S."/>
            <person name="Lage O.M."/>
            <person name="Pohl T."/>
            <person name="Merkel B.J."/>
            <person name="Hornburger P."/>
            <person name="Mueller R.-W."/>
            <person name="Bruemmer F."/>
            <person name="Labrenz M."/>
            <person name="Spormann A.M."/>
            <person name="Op den Camp H."/>
            <person name="Overmann J."/>
            <person name="Amann R."/>
            <person name="Jetten M.S.M."/>
            <person name="Mascher T."/>
            <person name="Medema M.H."/>
            <person name="Devos D.P."/>
            <person name="Kaster A.-K."/>
            <person name="Ovreas L."/>
            <person name="Rohde M."/>
            <person name="Galperin M.Y."/>
            <person name="Jogler C."/>
        </authorList>
    </citation>
    <scope>NUCLEOTIDE SEQUENCE [LARGE SCALE GENOMIC DNA]</scope>
    <source>
        <strain evidence="1 2">Pan216</strain>
    </source>
</reference>
<dbReference type="Proteomes" id="UP000317093">
    <property type="component" value="Chromosome"/>
</dbReference>
<evidence type="ECO:0000313" key="1">
    <source>
        <dbReference type="EMBL" id="QDU62122.1"/>
    </source>
</evidence>
<name>A0A518B597_9BACT</name>
<keyword evidence="2" id="KW-1185">Reference proteome</keyword>